<evidence type="ECO:0000313" key="1">
    <source>
        <dbReference type="EMBL" id="AGH45351.1"/>
    </source>
</evidence>
<dbReference type="HOGENOM" id="CLU_3331198_0_0_6"/>
<dbReference type="KEGG" id="gps:C427_3242"/>
<dbReference type="AlphaFoldDB" id="K7A6S1"/>
<sequence>MYEVVKHLYLDAIVLSVRLFLLRLVLNITESHVETKVA</sequence>
<proteinExistence type="predicted"/>
<name>K7A6S1_9ALTE</name>
<dbReference type="EMBL" id="CP003837">
    <property type="protein sequence ID" value="AGH45351.1"/>
    <property type="molecule type" value="Genomic_DNA"/>
</dbReference>
<reference evidence="1 2" key="1">
    <citation type="journal article" date="2013" name="Genome Announc.">
        <title>Complete Genome Sequence of Glaciecola psychrophila Strain 170T.</title>
        <authorList>
            <person name="Yin J."/>
            <person name="Chen J."/>
            <person name="Liu G."/>
            <person name="Yu Y."/>
            <person name="Song L."/>
            <person name="Wang X."/>
            <person name="Qu X."/>
        </authorList>
    </citation>
    <scope>NUCLEOTIDE SEQUENCE [LARGE SCALE GENOMIC DNA]</scope>
    <source>
        <strain evidence="1 2">170</strain>
    </source>
</reference>
<gene>
    <name evidence="1" type="ORF">C427_3242</name>
</gene>
<evidence type="ECO:0000313" key="2">
    <source>
        <dbReference type="Proteomes" id="UP000011864"/>
    </source>
</evidence>
<dbReference type="Proteomes" id="UP000011864">
    <property type="component" value="Chromosome"/>
</dbReference>
<keyword evidence="2" id="KW-1185">Reference proteome</keyword>
<organism evidence="1 2">
    <name type="scientific">Paraglaciecola psychrophila 170</name>
    <dbReference type="NCBI Taxonomy" id="1129794"/>
    <lineage>
        <taxon>Bacteria</taxon>
        <taxon>Pseudomonadati</taxon>
        <taxon>Pseudomonadota</taxon>
        <taxon>Gammaproteobacteria</taxon>
        <taxon>Alteromonadales</taxon>
        <taxon>Alteromonadaceae</taxon>
        <taxon>Paraglaciecola</taxon>
    </lineage>
</organism>
<accession>K7A6S1</accession>
<dbReference type="STRING" id="1129794.C427_3242"/>
<protein>
    <submittedName>
        <fullName evidence="1">Uncharacterized protein</fullName>
    </submittedName>
</protein>